<dbReference type="AlphaFoldDB" id="A0A6J5E1U8"/>
<name>A0A6J5E1U8_9BURK</name>
<dbReference type="PANTHER" id="PTHR30035:SF3">
    <property type="entry name" value="INTERMEMBRANE PHOSPHOLIPID TRANSPORT SYSTEM LIPOPROTEIN MLAA"/>
    <property type="match status" value="1"/>
</dbReference>
<dbReference type="Pfam" id="PF04333">
    <property type="entry name" value="MlaA"/>
    <property type="match status" value="1"/>
</dbReference>
<evidence type="ECO:0000256" key="3">
    <source>
        <dbReference type="SAM" id="MobiDB-lite"/>
    </source>
</evidence>
<evidence type="ECO:0008006" key="7">
    <source>
        <dbReference type="Google" id="ProtNLM"/>
    </source>
</evidence>
<reference evidence="5 6" key="1">
    <citation type="submission" date="2020-04" db="EMBL/GenBank/DDBJ databases">
        <authorList>
            <person name="De Canck E."/>
        </authorList>
    </citation>
    <scope>NUCLEOTIDE SEQUENCE [LARGE SCALE GENOMIC DNA]</scope>
    <source>
        <strain evidence="5 6">LMG 29542</strain>
    </source>
</reference>
<gene>
    <name evidence="5" type="ORF">LMG29542_03565</name>
</gene>
<dbReference type="GO" id="GO:0016020">
    <property type="term" value="C:membrane"/>
    <property type="evidence" value="ECO:0007669"/>
    <property type="project" value="InterPro"/>
</dbReference>
<comment type="similarity">
    <text evidence="1">Belongs to the MlaA family.</text>
</comment>
<feature type="signal peptide" evidence="4">
    <location>
        <begin position="1"/>
        <end position="24"/>
    </location>
</feature>
<dbReference type="RefSeq" id="WP_246355908.1">
    <property type="nucleotide sequence ID" value="NZ_CADIKH010000015.1"/>
</dbReference>
<feature type="region of interest" description="Disordered" evidence="3">
    <location>
        <begin position="236"/>
        <end position="323"/>
    </location>
</feature>
<evidence type="ECO:0000256" key="2">
    <source>
        <dbReference type="ARBA" id="ARBA00022729"/>
    </source>
</evidence>
<dbReference type="PANTHER" id="PTHR30035">
    <property type="entry name" value="LIPOPROTEIN VACJ-RELATED"/>
    <property type="match status" value="1"/>
</dbReference>
<dbReference type="InterPro" id="IPR007428">
    <property type="entry name" value="MlaA"/>
</dbReference>
<evidence type="ECO:0000256" key="4">
    <source>
        <dbReference type="SAM" id="SignalP"/>
    </source>
</evidence>
<dbReference type="Proteomes" id="UP000494363">
    <property type="component" value="Unassembled WGS sequence"/>
</dbReference>
<proteinExistence type="inferred from homology"/>
<dbReference type="EMBL" id="CADIKH010000015">
    <property type="protein sequence ID" value="CAB3759361.1"/>
    <property type="molecule type" value="Genomic_DNA"/>
</dbReference>
<keyword evidence="6" id="KW-1185">Reference proteome</keyword>
<dbReference type="GO" id="GO:0120010">
    <property type="term" value="P:intermembrane phospholipid transfer"/>
    <property type="evidence" value="ECO:0007669"/>
    <property type="project" value="TreeGrafter"/>
</dbReference>
<keyword evidence="2 4" id="KW-0732">Signal</keyword>
<accession>A0A6J5E1U8</accession>
<evidence type="ECO:0000256" key="1">
    <source>
        <dbReference type="ARBA" id="ARBA00010634"/>
    </source>
</evidence>
<sequence length="323" mass="33555">MQIKPQRAAAIALAAAALVGCSTVQTPTKEDPWEGFNRTVFTFNDKVDQYAVKPVAQGYVKITPQPVRDSVTNFFSNIGDVYIAANNLLQLKIADGVSDIMRIVINTVFGVGGLFDVATIAKLPKHDNDLGLTLGHYGVPSGPYLVLPLFGPSTVRDAASYVGNYFANPISYIDSDAISWSLWGVQLINTRANLLSATDVLEGAALDKYSFVRNAYLQRRQFLLTGGTGSSLPNYGEGAPLPNYDQEGAAAAGAPAAGAPGGPASSAPAAPRGASGTAAAEGAVPASGTPAQPPVDSNGIPSPTTVPGDQVVPPGRYPSLRLR</sequence>
<dbReference type="PROSITE" id="PS51257">
    <property type="entry name" value="PROKAR_LIPOPROTEIN"/>
    <property type="match status" value="1"/>
</dbReference>
<evidence type="ECO:0000313" key="5">
    <source>
        <dbReference type="EMBL" id="CAB3759361.1"/>
    </source>
</evidence>
<dbReference type="PRINTS" id="PR01805">
    <property type="entry name" value="VACJLIPOPROT"/>
</dbReference>
<feature type="compositionally biased region" description="Low complexity" evidence="3">
    <location>
        <begin position="248"/>
        <end position="280"/>
    </location>
</feature>
<feature type="chain" id="PRO_5026715188" description="Intermembrane phospholipid transport system lipoprotein MlaA" evidence="4">
    <location>
        <begin position="25"/>
        <end position="323"/>
    </location>
</feature>
<organism evidence="5 6">
    <name type="scientific">Paraburkholderia humisilvae</name>
    <dbReference type="NCBI Taxonomy" id="627669"/>
    <lineage>
        <taxon>Bacteria</taxon>
        <taxon>Pseudomonadati</taxon>
        <taxon>Pseudomonadota</taxon>
        <taxon>Betaproteobacteria</taxon>
        <taxon>Burkholderiales</taxon>
        <taxon>Burkholderiaceae</taxon>
        <taxon>Paraburkholderia</taxon>
    </lineage>
</organism>
<evidence type="ECO:0000313" key="6">
    <source>
        <dbReference type="Proteomes" id="UP000494363"/>
    </source>
</evidence>
<protein>
    <recommendedName>
        <fullName evidence="7">Intermembrane phospholipid transport system lipoprotein MlaA</fullName>
    </recommendedName>
</protein>